<proteinExistence type="predicted"/>
<evidence type="ECO:0000313" key="7">
    <source>
        <dbReference type="Proteomes" id="UP000327000"/>
    </source>
</evidence>
<dbReference type="PANTHER" id="PTHR43130:SF3">
    <property type="entry name" value="HTH-TYPE TRANSCRIPTIONAL REGULATOR RV1931C"/>
    <property type="match status" value="1"/>
</dbReference>
<keyword evidence="3" id="KW-0804">Transcription</keyword>
<dbReference type="CDD" id="cd03137">
    <property type="entry name" value="GATase1_AraC_1"/>
    <property type="match status" value="1"/>
</dbReference>
<keyword evidence="7" id="KW-1185">Reference proteome</keyword>
<dbReference type="PANTHER" id="PTHR43130">
    <property type="entry name" value="ARAC-FAMILY TRANSCRIPTIONAL REGULATOR"/>
    <property type="match status" value="1"/>
</dbReference>
<dbReference type="PROSITE" id="PS01124">
    <property type="entry name" value="HTH_ARAC_FAMILY_2"/>
    <property type="match status" value="1"/>
</dbReference>
<feature type="compositionally biased region" description="Basic and acidic residues" evidence="4">
    <location>
        <begin position="51"/>
        <end position="64"/>
    </location>
</feature>
<dbReference type="Pfam" id="PF12833">
    <property type="entry name" value="HTH_18"/>
    <property type="match status" value="1"/>
</dbReference>
<dbReference type="SUPFAM" id="SSF52317">
    <property type="entry name" value="Class I glutamine amidotransferase-like"/>
    <property type="match status" value="1"/>
</dbReference>
<dbReference type="AlphaFoldDB" id="A0A5N5W8M5"/>
<evidence type="ECO:0000256" key="2">
    <source>
        <dbReference type="ARBA" id="ARBA00023125"/>
    </source>
</evidence>
<keyword evidence="1" id="KW-0805">Transcription regulation</keyword>
<dbReference type="SMART" id="SM00342">
    <property type="entry name" value="HTH_ARAC"/>
    <property type="match status" value="1"/>
</dbReference>
<evidence type="ECO:0000256" key="3">
    <source>
        <dbReference type="ARBA" id="ARBA00023163"/>
    </source>
</evidence>
<dbReference type="InterPro" id="IPR018060">
    <property type="entry name" value="HTH_AraC"/>
</dbReference>
<dbReference type="InterPro" id="IPR029062">
    <property type="entry name" value="Class_I_gatase-like"/>
</dbReference>
<sequence>MGRGGGFGPEEAFGPVGVVTADSATGRGAGDHRGVGRSRRAAAPTGSARPGDSRGPDGAEWNRRTAPEGWYDLRVCAIDTAEGDARARSWFRARTPYGADDLVTADTVLVPASADVYGDPPRELVDALREAHRRGARVVSLCSGAFTLAATGLLDGRTATTHWGYARLLGERYPAVRVDPSVLYVDHGDVITGAGATASIDVCLHLVRQDFGVEAANAVARRLVAPAHRPGGQAQFIQAPLPERTDDSLAPLLHWAAQRLAEPLTVADLARQAHTSPRTLIRRFHAATGTTPMQWLQAQRIARARELLEASDASVDRVAELCGLGTAANLRRRFTKAVGVPPNDYRRTFRARRVA</sequence>
<protein>
    <submittedName>
        <fullName evidence="6">Helix-turn-helix domain-containing protein</fullName>
    </submittedName>
</protein>
<gene>
    <name evidence="6" type="ORF">FRZ00_16285</name>
</gene>
<comment type="caution">
    <text evidence="6">The sequence shown here is derived from an EMBL/GenBank/DDBJ whole genome shotgun (WGS) entry which is preliminary data.</text>
</comment>
<dbReference type="Gene3D" id="3.40.50.880">
    <property type="match status" value="1"/>
</dbReference>
<feature type="domain" description="HTH araC/xylS-type" evidence="5">
    <location>
        <begin position="250"/>
        <end position="348"/>
    </location>
</feature>
<dbReference type="Gene3D" id="1.10.10.60">
    <property type="entry name" value="Homeodomain-like"/>
    <property type="match status" value="1"/>
</dbReference>
<dbReference type="OrthoDB" id="3992151at2"/>
<keyword evidence="2" id="KW-0238">DNA-binding</keyword>
<name>A0A5N5W8M5_STRMB</name>
<reference evidence="6 7" key="1">
    <citation type="journal article" date="2019" name="Microb. Cell Fact.">
        <title>Exploring novel herbicidin analogues by transcriptional regulator overexpression and MS/MS molecular networking.</title>
        <authorList>
            <person name="Shi Y."/>
            <person name="Gu R."/>
            <person name="Li Y."/>
            <person name="Wang X."/>
            <person name="Ren W."/>
            <person name="Li X."/>
            <person name="Wang L."/>
            <person name="Xie Y."/>
            <person name="Hong B."/>
        </authorList>
    </citation>
    <scope>NUCLEOTIDE SEQUENCE [LARGE SCALE GENOMIC DNA]</scope>
    <source>
        <strain evidence="6 7">US-43</strain>
    </source>
</reference>
<dbReference type="InterPro" id="IPR009057">
    <property type="entry name" value="Homeodomain-like_sf"/>
</dbReference>
<organism evidence="6 7">
    <name type="scientific">Streptomyces mobaraensis</name>
    <name type="common">Streptoverticillium mobaraense</name>
    <dbReference type="NCBI Taxonomy" id="35621"/>
    <lineage>
        <taxon>Bacteria</taxon>
        <taxon>Bacillati</taxon>
        <taxon>Actinomycetota</taxon>
        <taxon>Actinomycetes</taxon>
        <taxon>Kitasatosporales</taxon>
        <taxon>Streptomycetaceae</taxon>
        <taxon>Streptomyces</taxon>
    </lineage>
</organism>
<dbReference type="PROSITE" id="PS00041">
    <property type="entry name" value="HTH_ARAC_FAMILY_1"/>
    <property type="match status" value="1"/>
</dbReference>
<dbReference type="InterPro" id="IPR002818">
    <property type="entry name" value="DJ-1/PfpI"/>
</dbReference>
<dbReference type="GO" id="GO:0003700">
    <property type="term" value="F:DNA-binding transcription factor activity"/>
    <property type="evidence" value="ECO:0007669"/>
    <property type="project" value="InterPro"/>
</dbReference>
<dbReference type="SUPFAM" id="SSF46689">
    <property type="entry name" value="Homeodomain-like"/>
    <property type="match status" value="2"/>
</dbReference>
<dbReference type="Pfam" id="PF01965">
    <property type="entry name" value="DJ-1_PfpI"/>
    <property type="match status" value="1"/>
</dbReference>
<dbReference type="Proteomes" id="UP000327000">
    <property type="component" value="Unassembled WGS sequence"/>
</dbReference>
<accession>A0A5N5W8M5</accession>
<feature type="region of interest" description="Disordered" evidence="4">
    <location>
        <begin position="1"/>
        <end position="64"/>
    </location>
</feature>
<evidence type="ECO:0000313" key="6">
    <source>
        <dbReference type="EMBL" id="KAB7844093.1"/>
    </source>
</evidence>
<dbReference type="InterPro" id="IPR052158">
    <property type="entry name" value="INH-QAR"/>
</dbReference>
<dbReference type="InterPro" id="IPR018062">
    <property type="entry name" value="HTH_AraC-typ_CS"/>
</dbReference>
<dbReference type="GO" id="GO:0043565">
    <property type="term" value="F:sequence-specific DNA binding"/>
    <property type="evidence" value="ECO:0007669"/>
    <property type="project" value="InterPro"/>
</dbReference>
<dbReference type="EMBL" id="VOKX01000030">
    <property type="protein sequence ID" value="KAB7844093.1"/>
    <property type="molecule type" value="Genomic_DNA"/>
</dbReference>
<evidence type="ECO:0000256" key="1">
    <source>
        <dbReference type="ARBA" id="ARBA00023015"/>
    </source>
</evidence>
<evidence type="ECO:0000259" key="5">
    <source>
        <dbReference type="PROSITE" id="PS01124"/>
    </source>
</evidence>
<evidence type="ECO:0000256" key="4">
    <source>
        <dbReference type="SAM" id="MobiDB-lite"/>
    </source>
</evidence>